<dbReference type="RefSeq" id="WP_232177406.1">
    <property type="nucleotide sequence ID" value="NZ_JAJPWV010000003.1"/>
</dbReference>
<dbReference type="Pfam" id="PF14542">
    <property type="entry name" value="Acetyltransf_CG"/>
    <property type="match status" value="1"/>
</dbReference>
<comment type="caution">
    <text evidence="2">The sequence shown here is derived from an EMBL/GenBank/DDBJ whole genome shotgun (WGS) entry which is preliminary data.</text>
</comment>
<dbReference type="InterPro" id="IPR031165">
    <property type="entry name" value="GNAT_YJDJ"/>
</dbReference>
<dbReference type="SUPFAM" id="SSF55729">
    <property type="entry name" value="Acyl-CoA N-acyltransferases (Nat)"/>
    <property type="match status" value="1"/>
</dbReference>
<evidence type="ECO:0000313" key="2">
    <source>
        <dbReference type="EMBL" id="MCD8740970.1"/>
    </source>
</evidence>
<sequence length="95" mass="11246">MSSYTEIELINNEPIHNFELHVEGHRAFVDYLKKKDKYYLIHTEVPEELEGKGVASAMVEKVFQYIEQHNSKVVPLCVYIQSFLKRHPEWNRVIA</sequence>
<dbReference type="Gene3D" id="3.40.630.30">
    <property type="match status" value="1"/>
</dbReference>
<feature type="domain" description="N-acetyltransferase" evidence="1">
    <location>
        <begin position="10"/>
        <end position="95"/>
    </location>
</feature>
<evidence type="ECO:0000259" key="1">
    <source>
        <dbReference type="PROSITE" id="PS51729"/>
    </source>
</evidence>
<accession>A0ABS8U4H2</accession>
<dbReference type="PANTHER" id="PTHR31435:SF10">
    <property type="entry name" value="BSR4717 PROTEIN"/>
    <property type="match status" value="1"/>
</dbReference>
<proteinExistence type="predicted"/>
<name>A0ABS8U4H2_9SPHI</name>
<gene>
    <name evidence="2" type="ORF">LT679_10185</name>
</gene>
<reference evidence="2 3" key="1">
    <citation type="submission" date="2021-12" db="EMBL/GenBank/DDBJ databases">
        <title>Mucilaginibacter roseus genome.</title>
        <authorList>
            <person name="Ferreira J.R."/>
            <person name="Newman J.D."/>
        </authorList>
    </citation>
    <scope>NUCLEOTIDE SEQUENCE [LARGE SCALE GENOMIC DNA]</scope>
    <source>
        <strain evidence="2 3">LMG 28454</strain>
    </source>
</reference>
<dbReference type="InterPro" id="IPR016181">
    <property type="entry name" value="Acyl_CoA_acyltransferase"/>
</dbReference>
<dbReference type="Proteomes" id="UP001199919">
    <property type="component" value="Unassembled WGS sequence"/>
</dbReference>
<dbReference type="EMBL" id="JAJPWV010000003">
    <property type="protein sequence ID" value="MCD8740970.1"/>
    <property type="molecule type" value="Genomic_DNA"/>
</dbReference>
<evidence type="ECO:0000313" key="3">
    <source>
        <dbReference type="Proteomes" id="UP001199919"/>
    </source>
</evidence>
<protein>
    <submittedName>
        <fullName evidence="2">N-acetyltransferase</fullName>
    </submittedName>
</protein>
<keyword evidence="3" id="KW-1185">Reference proteome</keyword>
<dbReference type="InterPro" id="IPR045057">
    <property type="entry name" value="Gcn5-rel_NAT"/>
</dbReference>
<organism evidence="2 3">
    <name type="scientific">Mucilaginibacter roseus</name>
    <dbReference type="NCBI Taxonomy" id="1528868"/>
    <lineage>
        <taxon>Bacteria</taxon>
        <taxon>Pseudomonadati</taxon>
        <taxon>Bacteroidota</taxon>
        <taxon>Sphingobacteriia</taxon>
        <taxon>Sphingobacteriales</taxon>
        <taxon>Sphingobacteriaceae</taxon>
        <taxon>Mucilaginibacter</taxon>
    </lineage>
</organism>
<dbReference type="PROSITE" id="PS51729">
    <property type="entry name" value="GNAT_YJDJ"/>
    <property type="match status" value="1"/>
</dbReference>
<dbReference type="PANTHER" id="PTHR31435">
    <property type="entry name" value="PROTEIN NATD1"/>
    <property type="match status" value="1"/>
</dbReference>